<evidence type="ECO:0000313" key="2">
    <source>
        <dbReference type="Proteomes" id="UP001176517"/>
    </source>
</evidence>
<accession>A0AAN6GJI6</accession>
<keyword evidence="2" id="KW-1185">Reference proteome</keyword>
<evidence type="ECO:0000313" key="1">
    <source>
        <dbReference type="EMBL" id="KAK0542528.1"/>
    </source>
</evidence>
<dbReference type="AlphaFoldDB" id="A0AAN6GJI6"/>
<protein>
    <recommendedName>
        <fullName evidence="3">EB domain-containing protein</fullName>
    </recommendedName>
</protein>
<reference evidence="1" key="1">
    <citation type="journal article" date="2023" name="PhytoFront">
        <title>Draft Genome Resources of Seven Strains of Tilletia horrida, Causal Agent of Kernel Smut of Rice.</title>
        <authorList>
            <person name="Khanal S."/>
            <person name="Antony Babu S."/>
            <person name="Zhou X.G."/>
        </authorList>
    </citation>
    <scope>NUCLEOTIDE SEQUENCE</scope>
    <source>
        <strain evidence="1">TX6</strain>
    </source>
</reference>
<dbReference type="Proteomes" id="UP001176517">
    <property type="component" value="Unassembled WGS sequence"/>
</dbReference>
<comment type="caution">
    <text evidence="1">The sequence shown here is derived from an EMBL/GenBank/DDBJ whole genome shotgun (WGS) entry which is preliminary data.</text>
</comment>
<sequence length="125" mass="13200">VVEEYASCERMNPDGSFSYCYDGGSTENYCQQYALGHACANQGECKNGLCSSKGSCVATQVGQACKYDLGCSGSQICRNNSCTVPTPGSLQPLDACKVNASCVTNRCVTSIMDSGIHQIRDTSPV</sequence>
<dbReference type="EMBL" id="JAPDMZ010000504">
    <property type="protein sequence ID" value="KAK0542528.1"/>
    <property type="molecule type" value="Genomic_DNA"/>
</dbReference>
<name>A0AAN6GJI6_9BASI</name>
<feature type="non-terminal residue" evidence="1">
    <location>
        <position position="1"/>
    </location>
</feature>
<proteinExistence type="predicted"/>
<gene>
    <name evidence="1" type="ORF">OC846_006710</name>
</gene>
<organism evidence="1 2">
    <name type="scientific">Tilletia horrida</name>
    <dbReference type="NCBI Taxonomy" id="155126"/>
    <lineage>
        <taxon>Eukaryota</taxon>
        <taxon>Fungi</taxon>
        <taxon>Dikarya</taxon>
        <taxon>Basidiomycota</taxon>
        <taxon>Ustilaginomycotina</taxon>
        <taxon>Exobasidiomycetes</taxon>
        <taxon>Tilletiales</taxon>
        <taxon>Tilletiaceae</taxon>
        <taxon>Tilletia</taxon>
    </lineage>
</organism>
<evidence type="ECO:0008006" key="3">
    <source>
        <dbReference type="Google" id="ProtNLM"/>
    </source>
</evidence>